<dbReference type="CDD" id="cd00520">
    <property type="entry name" value="RRF"/>
    <property type="match status" value="1"/>
</dbReference>
<dbReference type="OrthoDB" id="9804006at2"/>
<comment type="function">
    <text evidence="5">Responsible for the release of ribosomes from messenger RNA at the termination of protein biosynthesis. May increase the efficiency of translation by recycling ribosomes from one round of translation to another.</text>
</comment>
<dbReference type="InterPro" id="IPR002661">
    <property type="entry name" value="Ribosome_recyc_fac"/>
</dbReference>
<dbReference type="STRING" id="252246.SAMN05421799_106158"/>
<dbReference type="AlphaFoldDB" id="A0A1N7MWB2"/>
<comment type="similarity">
    <text evidence="2 5">Belongs to the RRF family.</text>
</comment>
<evidence type="ECO:0000256" key="2">
    <source>
        <dbReference type="ARBA" id="ARBA00005912"/>
    </source>
</evidence>
<sequence length="187" mass="21443">MRMHEELIQNLQERMDKAVQALRREFATVRAGRAAPSMLDHVMVEYYGTQMPVNQVASVTSPEPRLLVISPWDKSMLSEIEKAIQKSDLGLNPANDGSVIRLTIPALTEQRRQELVKQVRKMAEEARVAIRNIRRDGNEEIKKLEKAGEISEDDVRRLMDRVQQLTDKAIAQVDRLLEDKEKDVTQV</sequence>
<dbReference type="InterPro" id="IPR036191">
    <property type="entry name" value="RRF_sf"/>
</dbReference>
<feature type="domain" description="Ribosome recycling factor" evidence="7">
    <location>
        <begin position="22"/>
        <end position="184"/>
    </location>
</feature>
<keyword evidence="6" id="KW-0175">Coiled coil</keyword>
<keyword evidence="3 5" id="KW-0963">Cytoplasm</keyword>
<evidence type="ECO:0000256" key="6">
    <source>
        <dbReference type="SAM" id="Coils"/>
    </source>
</evidence>
<feature type="coiled-coil region" evidence="6">
    <location>
        <begin position="116"/>
        <end position="161"/>
    </location>
</feature>
<organism evidence="8 9">
    <name type="scientific">Alicyclobacillus vulcanalis</name>
    <dbReference type="NCBI Taxonomy" id="252246"/>
    <lineage>
        <taxon>Bacteria</taxon>
        <taxon>Bacillati</taxon>
        <taxon>Bacillota</taxon>
        <taxon>Bacilli</taxon>
        <taxon>Bacillales</taxon>
        <taxon>Alicyclobacillaceae</taxon>
        <taxon>Alicyclobacillus</taxon>
    </lineage>
</organism>
<gene>
    <name evidence="5" type="primary">frr</name>
    <name evidence="8" type="ORF">SAMN05421799_106158</name>
</gene>
<dbReference type="HAMAP" id="MF_00040">
    <property type="entry name" value="RRF"/>
    <property type="match status" value="1"/>
</dbReference>
<reference evidence="9" key="1">
    <citation type="submission" date="2017-01" db="EMBL/GenBank/DDBJ databases">
        <authorList>
            <person name="Varghese N."/>
            <person name="Submissions S."/>
        </authorList>
    </citation>
    <scope>NUCLEOTIDE SEQUENCE [LARGE SCALE GENOMIC DNA]</scope>
    <source>
        <strain evidence="9">DSM 16176</strain>
    </source>
</reference>
<dbReference type="Gene3D" id="3.30.1360.40">
    <property type="match status" value="1"/>
</dbReference>
<evidence type="ECO:0000259" key="7">
    <source>
        <dbReference type="Pfam" id="PF01765"/>
    </source>
</evidence>
<comment type="subcellular location">
    <subcellularLocation>
        <location evidence="1 5">Cytoplasm</location>
    </subcellularLocation>
</comment>
<dbReference type="EMBL" id="FTOO01000006">
    <property type="protein sequence ID" value="SIS90159.1"/>
    <property type="molecule type" value="Genomic_DNA"/>
</dbReference>
<evidence type="ECO:0000256" key="3">
    <source>
        <dbReference type="ARBA" id="ARBA00022490"/>
    </source>
</evidence>
<evidence type="ECO:0000313" key="9">
    <source>
        <dbReference type="Proteomes" id="UP000186156"/>
    </source>
</evidence>
<keyword evidence="4 5" id="KW-0648">Protein biosynthesis</keyword>
<dbReference type="PANTHER" id="PTHR20982">
    <property type="entry name" value="RIBOSOME RECYCLING FACTOR"/>
    <property type="match status" value="1"/>
</dbReference>
<name>A0A1N7MWB2_9BACL</name>
<accession>A0A1N7MWB2</accession>
<dbReference type="InterPro" id="IPR023584">
    <property type="entry name" value="Ribosome_recyc_fac_dom"/>
</dbReference>
<evidence type="ECO:0000313" key="8">
    <source>
        <dbReference type="EMBL" id="SIS90159.1"/>
    </source>
</evidence>
<dbReference type="NCBIfam" id="TIGR00496">
    <property type="entry name" value="frr"/>
    <property type="match status" value="1"/>
</dbReference>
<dbReference type="PANTHER" id="PTHR20982:SF3">
    <property type="entry name" value="MITOCHONDRIAL RIBOSOME RECYCLING FACTOR PSEUDO 1"/>
    <property type="match status" value="1"/>
</dbReference>
<proteinExistence type="inferred from homology"/>
<keyword evidence="9" id="KW-1185">Reference proteome</keyword>
<dbReference type="SUPFAM" id="SSF55194">
    <property type="entry name" value="Ribosome recycling factor, RRF"/>
    <property type="match status" value="1"/>
</dbReference>
<dbReference type="GO" id="GO:0043023">
    <property type="term" value="F:ribosomal large subunit binding"/>
    <property type="evidence" value="ECO:0007669"/>
    <property type="project" value="TreeGrafter"/>
</dbReference>
<dbReference type="GO" id="GO:0006415">
    <property type="term" value="P:translational termination"/>
    <property type="evidence" value="ECO:0007669"/>
    <property type="project" value="UniProtKB-UniRule"/>
</dbReference>
<dbReference type="FunFam" id="1.10.132.20:FF:000001">
    <property type="entry name" value="Ribosome-recycling factor"/>
    <property type="match status" value="1"/>
</dbReference>
<evidence type="ECO:0000256" key="5">
    <source>
        <dbReference type="HAMAP-Rule" id="MF_00040"/>
    </source>
</evidence>
<protein>
    <recommendedName>
        <fullName evidence="5">Ribosome-recycling factor</fullName>
        <shortName evidence="5">RRF</shortName>
    </recommendedName>
    <alternativeName>
        <fullName evidence="5">Ribosome-releasing factor</fullName>
    </alternativeName>
</protein>
<evidence type="ECO:0000256" key="4">
    <source>
        <dbReference type="ARBA" id="ARBA00022917"/>
    </source>
</evidence>
<dbReference type="Proteomes" id="UP000186156">
    <property type="component" value="Unassembled WGS sequence"/>
</dbReference>
<dbReference type="FunFam" id="3.30.1360.40:FF:000001">
    <property type="entry name" value="Ribosome-recycling factor"/>
    <property type="match status" value="1"/>
</dbReference>
<dbReference type="Pfam" id="PF01765">
    <property type="entry name" value="RRF"/>
    <property type="match status" value="1"/>
</dbReference>
<dbReference type="GO" id="GO:0005737">
    <property type="term" value="C:cytoplasm"/>
    <property type="evidence" value="ECO:0007669"/>
    <property type="project" value="UniProtKB-SubCell"/>
</dbReference>
<dbReference type="Gene3D" id="1.10.132.20">
    <property type="entry name" value="Ribosome-recycling factor"/>
    <property type="match status" value="1"/>
</dbReference>
<feature type="coiled-coil region" evidence="6">
    <location>
        <begin position="1"/>
        <end position="28"/>
    </location>
</feature>
<evidence type="ECO:0000256" key="1">
    <source>
        <dbReference type="ARBA" id="ARBA00004496"/>
    </source>
</evidence>